<dbReference type="InterPro" id="IPR017941">
    <property type="entry name" value="Rieske_2Fe-2S"/>
</dbReference>
<sequence length="124" mass="13576">MEVGGTVKQAVCKKNDLRPGGMMKATLGRMPIVVCRTLDGGFYAFSNQCIHQGAPMSEGVVCGASAPTDQPGEYRYVKEGEILRCPWHGREYDIKNEGRMLSDPNRRLPGFKVAIEGDDVVVSK</sequence>
<accession>A0A235B7E3</accession>
<proteinExistence type="predicted"/>
<dbReference type="Proteomes" id="UP000215459">
    <property type="component" value="Unassembled WGS sequence"/>
</dbReference>
<gene>
    <name evidence="6" type="ORF">CHM34_10080</name>
</gene>
<dbReference type="InterPro" id="IPR036922">
    <property type="entry name" value="Rieske_2Fe-2S_sf"/>
</dbReference>
<dbReference type="GO" id="GO:0051537">
    <property type="term" value="F:2 iron, 2 sulfur cluster binding"/>
    <property type="evidence" value="ECO:0007669"/>
    <property type="project" value="UniProtKB-KW"/>
</dbReference>
<evidence type="ECO:0000259" key="5">
    <source>
        <dbReference type="PROSITE" id="PS51296"/>
    </source>
</evidence>
<comment type="caution">
    <text evidence="6">The sequence shown here is derived from an EMBL/GenBank/DDBJ whole genome shotgun (WGS) entry which is preliminary data.</text>
</comment>
<dbReference type="CDD" id="cd03467">
    <property type="entry name" value="Rieske"/>
    <property type="match status" value="1"/>
</dbReference>
<evidence type="ECO:0000313" key="6">
    <source>
        <dbReference type="EMBL" id="OYD07797.1"/>
    </source>
</evidence>
<dbReference type="AlphaFoldDB" id="A0A235B7E3"/>
<dbReference type="Pfam" id="PF00355">
    <property type="entry name" value="Rieske"/>
    <property type="match status" value="1"/>
</dbReference>
<dbReference type="GO" id="GO:0004497">
    <property type="term" value="F:monooxygenase activity"/>
    <property type="evidence" value="ECO:0007669"/>
    <property type="project" value="UniProtKB-ARBA"/>
</dbReference>
<dbReference type="SUPFAM" id="SSF50022">
    <property type="entry name" value="ISP domain"/>
    <property type="match status" value="1"/>
</dbReference>
<dbReference type="Gene3D" id="2.102.10.10">
    <property type="entry name" value="Rieske [2Fe-2S] iron-sulphur domain"/>
    <property type="match status" value="1"/>
</dbReference>
<evidence type="ECO:0000256" key="2">
    <source>
        <dbReference type="ARBA" id="ARBA00022723"/>
    </source>
</evidence>
<dbReference type="PROSITE" id="PS51296">
    <property type="entry name" value="RIESKE"/>
    <property type="match status" value="1"/>
</dbReference>
<keyword evidence="7" id="KW-1185">Reference proteome</keyword>
<evidence type="ECO:0000313" key="7">
    <source>
        <dbReference type="Proteomes" id="UP000215459"/>
    </source>
</evidence>
<dbReference type="PANTHER" id="PTHR21496:SF23">
    <property type="entry name" value="3-PHENYLPROPIONATE_CINNAMIC ACID DIOXYGENASE FERREDOXIN SUBUNIT"/>
    <property type="match status" value="1"/>
</dbReference>
<protein>
    <submittedName>
        <fullName evidence="6">Rieske (2Fe-2S) protein</fullName>
    </submittedName>
</protein>
<keyword evidence="1" id="KW-0001">2Fe-2S</keyword>
<evidence type="ECO:0000256" key="4">
    <source>
        <dbReference type="ARBA" id="ARBA00023014"/>
    </source>
</evidence>
<keyword evidence="3" id="KW-0408">Iron</keyword>
<keyword evidence="4" id="KW-0411">Iron-sulfur</keyword>
<evidence type="ECO:0000256" key="1">
    <source>
        <dbReference type="ARBA" id="ARBA00022714"/>
    </source>
</evidence>
<keyword evidence="2" id="KW-0479">Metal-binding</keyword>
<dbReference type="PANTHER" id="PTHR21496">
    <property type="entry name" value="FERREDOXIN-RELATED"/>
    <property type="match status" value="1"/>
</dbReference>
<dbReference type="GO" id="GO:0016705">
    <property type="term" value="F:oxidoreductase activity, acting on paired donors, with incorporation or reduction of molecular oxygen"/>
    <property type="evidence" value="ECO:0007669"/>
    <property type="project" value="UniProtKB-ARBA"/>
</dbReference>
<organism evidence="6 7">
    <name type="scientific">Paludifilum halophilum</name>
    <dbReference type="NCBI Taxonomy" id="1642702"/>
    <lineage>
        <taxon>Bacteria</taxon>
        <taxon>Bacillati</taxon>
        <taxon>Bacillota</taxon>
        <taxon>Bacilli</taxon>
        <taxon>Bacillales</taxon>
        <taxon>Thermoactinomycetaceae</taxon>
        <taxon>Paludifilum</taxon>
    </lineage>
</organism>
<dbReference type="OrthoDB" id="9795104at2"/>
<dbReference type="GO" id="GO:0046872">
    <property type="term" value="F:metal ion binding"/>
    <property type="evidence" value="ECO:0007669"/>
    <property type="project" value="UniProtKB-KW"/>
</dbReference>
<reference evidence="6 7" key="1">
    <citation type="submission" date="2017-07" db="EMBL/GenBank/DDBJ databases">
        <title>The genome sequence of Paludifilum halophilum highlights mechanisms for microbial adaptation to high salt environemnts.</title>
        <authorList>
            <person name="Belbahri L."/>
        </authorList>
    </citation>
    <scope>NUCLEOTIDE SEQUENCE [LARGE SCALE GENOMIC DNA]</scope>
    <source>
        <strain evidence="6 7">DSM 102817</strain>
    </source>
</reference>
<feature type="domain" description="Rieske" evidence="5">
    <location>
        <begin position="9"/>
        <end position="122"/>
    </location>
</feature>
<dbReference type="EMBL" id="NOWF01000005">
    <property type="protein sequence ID" value="OYD07797.1"/>
    <property type="molecule type" value="Genomic_DNA"/>
</dbReference>
<name>A0A235B7E3_9BACL</name>
<evidence type="ECO:0000256" key="3">
    <source>
        <dbReference type="ARBA" id="ARBA00023004"/>
    </source>
</evidence>